<dbReference type="RefSeq" id="WP_183505848.1">
    <property type="nucleotide sequence ID" value="NZ_BSPG01000014.1"/>
</dbReference>
<dbReference type="CDD" id="cd06170">
    <property type="entry name" value="LuxR_C_like"/>
    <property type="match status" value="1"/>
</dbReference>
<dbReference type="PANTHER" id="PTHR44688">
    <property type="entry name" value="DNA-BINDING TRANSCRIPTIONAL ACTIVATOR DEVR_DOSR"/>
    <property type="match status" value="1"/>
</dbReference>
<evidence type="ECO:0000259" key="6">
    <source>
        <dbReference type="PROSITE" id="PS50043"/>
    </source>
</evidence>
<dbReference type="PRINTS" id="PR00038">
    <property type="entry name" value="HTHLUXR"/>
</dbReference>
<dbReference type="InterPro" id="IPR016032">
    <property type="entry name" value="Sig_transdc_resp-reg_C-effctor"/>
</dbReference>
<evidence type="ECO:0000256" key="2">
    <source>
        <dbReference type="ARBA" id="ARBA00023125"/>
    </source>
</evidence>
<dbReference type="Gene3D" id="3.40.50.2300">
    <property type="match status" value="1"/>
</dbReference>
<reference evidence="8 9" key="1">
    <citation type="submission" date="2020-08" db="EMBL/GenBank/DDBJ databases">
        <title>Genomic Encyclopedia of Type Strains, Phase IV (KMG-IV): sequencing the most valuable type-strain genomes for metagenomic binning, comparative biology and taxonomic classification.</title>
        <authorList>
            <person name="Goeker M."/>
        </authorList>
    </citation>
    <scope>NUCLEOTIDE SEQUENCE [LARGE SCALE GENOMIC DNA]</scope>
    <source>
        <strain evidence="8 9">DSM 24105</strain>
    </source>
</reference>
<dbReference type="GO" id="GO:0006355">
    <property type="term" value="P:regulation of DNA-templated transcription"/>
    <property type="evidence" value="ECO:0007669"/>
    <property type="project" value="InterPro"/>
</dbReference>
<dbReference type="GO" id="GO:0003677">
    <property type="term" value="F:DNA binding"/>
    <property type="evidence" value="ECO:0007669"/>
    <property type="project" value="UniProtKB-KW"/>
</dbReference>
<dbReference type="EMBL" id="JACIDN010000004">
    <property type="protein sequence ID" value="MBB3903178.1"/>
    <property type="molecule type" value="Genomic_DNA"/>
</dbReference>
<proteinExistence type="predicted"/>
<gene>
    <name evidence="8" type="ORF">GGR33_002680</name>
</gene>
<dbReference type="SMART" id="SM00421">
    <property type="entry name" value="HTH_LUXR"/>
    <property type="match status" value="1"/>
</dbReference>
<evidence type="ECO:0000313" key="8">
    <source>
        <dbReference type="EMBL" id="MBB3903178.1"/>
    </source>
</evidence>
<feature type="region of interest" description="Disordered" evidence="5">
    <location>
        <begin position="1"/>
        <end position="25"/>
    </location>
</feature>
<dbReference type="PROSITE" id="PS50043">
    <property type="entry name" value="HTH_LUXR_2"/>
    <property type="match status" value="1"/>
</dbReference>
<protein>
    <submittedName>
        <fullName evidence="8">Two-component system nitrate/nitrite response regulator NarL</fullName>
    </submittedName>
</protein>
<evidence type="ECO:0000256" key="3">
    <source>
        <dbReference type="ARBA" id="ARBA00023163"/>
    </source>
</evidence>
<dbReference type="SUPFAM" id="SSF46894">
    <property type="entry name" value="C-terminal effector domain of the bipartite response regulators"/>
    <property type="match status" value="1"/>
</dbReference>
<dbReference type="Proteomes" id="UP000517759">
    <property type="component" value="Unassembled WGS sequence"/>
</dbReference>
<evidence type="ECO:0000313" key="9">
    <source>
        <dbReference type="Proteomes" id="UP000517759"/>
    </source>
</evidence>
<keyword evidence="2" id="KW-0238">DNA-binding</keyword>
<keyword evidence="3" id="KW-0804">Transcription</keyword>
<organism evidence="8 9">
    <name type="scientific">Methylobacterium brachythecii</name>
    <dbReference type="NCBI Taxonomy" id="1176177"/>
    <lineage>
        <taxon>Bacteria</taxon>
        <taxon>Pseudomonadati</taxon>
        <taxon>Pseudomonadota</taxon>
        <taxon>Alphaproteobacteria</taxon>
        <taxon>Hyphomicrobiales</taxon>
        <taxon>Methylobacteriaceae</taxon>
        <taxon>Methylobacterium</taxon>
    </lineage>
</organism>
<comment type="caution">
    <text evidence="8">The sequence shown here is derived from an EMBL/GenBank/DDBJ whole genome shotgun (WGS) entry which is preliminary data.</text>
</comment>
<dbReference type="AlphaFoldDB" id="A0A7W6AI66"/>
<sequence length="261" mass="28466">MHNRFENAPCRSSSTETGLRGSIGTRTESSLSVPIYIVGQSDIHNVGLRQVLNQHGFRHVSQAAVLKDAKLALPSKPQLILITDPTFEPDLPDTVSALRATHHAARIVIFVDTHNCAHLEAAMELQAHAYLCNRIKSQALVSALDVVLGDSGVLSMDFVSRFITRPSGPPAVKPVDDGSHTRAPCQSWPLSNREVDILKCLTDGASNKLIARQFDIAESTVKIHVKGILRKINVRNRTQAAIWALANYPSDNAALSSAEHY</sequence>
<feature type="domain" description="Response regulatory" evidence="7">
    <location>
        <begin position="34"/>
        <end position="148"/>
    </location>
</feature>
<dbReference type="PANTHER" id="PTHR44688:SF16">
    <property type="entry name" value="DNA-BINDING TRANSCRIPTIONAL ACTIVATOR DEVR_DOSR"/>
    <property type="match status" value="1"/>
</dbReference>
<dbReference type="InterPro" id="IPR011006">
    <property type="entry name" value="CheY-like_superfamily"/>
</dbReference>
<dbReference type="InterPro" id="IPR000792">
    <property type="entry name" value="Tscrpt_reg_LuxR_C"/>
</dbReference>
<dbReference type="PROSITE" id="PS50110">
    <property type="entry name" value="RESPONSE_REGULATORY"/>
    <property type="match status" value="1"/>
</dbReference>
<dbReference type="GO" id="GO:0000160">
    <property type="term" value="P:phosphorelay signal transduction system"/>
    <property type="evidence" value="ECO:0007669"/>
    <property type="project" value="InterPro"/>
</dbReference>
<name>A0A7W6AI66_9HYPH</name>
<dbReference type="Pfam" id="PF00196">
    <property type="entry name" value="GerE"/>
    <property type="match status" value="1"/>
</dbReference>
<accession>A0A7W6AI66</accession>
<evidence type="ECO:0000259" key="7">
    <source>
        <dbReference type="PROSITE" id="PS50110"/>
    </source>
</evidence>
<dbReference type="SUPFAM" id="SSF52172">
    <property type="entry name" value="CheY-like"/>
    <property type="match status" value="1"/>
</dbReference>
<evidence type="ECO:0000256" key="1">
    <source>
        <dbReference type="ARBA" id="ARBA00023015"/>
    </source>
</evidence>
<feature type="domain" description="HTH luxR-type" evidence="6">
    <location>
        <begin position="183"/>
        <end position="248"/>
    </location>
</feature>
<comment type="caution">
    <text evidence="4">Lacks conserved residue(s) required for the propagation of feature annotation.</text>
</comment>
<evidence type="ECO:0000256" key="4">
    <source>
        <dbReference type="PROSITE-ProRule" id="PRU00169"/>
    </source>
</evidence>
<dbReference type="InterPro" id="IPR001789">
    <property type="entry name" value="Sig_transdc_resp-reg_receiver"/>
</dbReference>
<evidence type="ECO:0000256" key="5">
    <source>
        <dbReference type="SAM" id="MobiDB-lite"/>
    </source>
</evidence>
<keyword evidence="1" id="KW-0805">Transcription regulation</keyword>